<comment type="catalytic activity">
    <reaction evidence="3">
        <text>xyloglucan + H2O = xyloglucan oligosaccharides.</text>
        <dbReference type="EC" id="3.2.1.151"/>
    </reaction>
</comment>
<dbReference type="GO" id="GO:0033946">
    <property type="term" value="F:xyloglucan-specific endo-beta-1,4-glucanase activity"/>
    <property type="evidence" value="ECO:0007669"/>
    <property type="project" value="UniProtKB-EC"/>
</dbReference>
<keyword evidence="9" id="KW-0812">Transmembrane</keyword>
<dbReference type="EC" id="3.2.1.151" evidence="4"/>
<reference evidence="10 11" key="1">
    <citation type="submission" date="2019-06" db="EMBL/GenBank/DDBJ databases">
        <title>Wine fermentation using esterase from Monascus purpureus.</title>
        <authorList>
            <person name="Geng C."/>
            <person name="Zhang Y."/>
        </authorList>
    </citation>
    <scope>NUCLEOTIDE SEQUENCE [LARGE SCALE GENOMIC DNA]</scope>
    <source>
        <strain evidence="10">HQ1</strain>
    </source>
</reference>
<evidence type="ECO:0000256" key="9">
    <source>
        <dbReference type="SAM" id="Phobius"/>
    </source>
</evidence>
<keyword evidence="11" id="KW-1185">Reference proteome</keyword>
<feature type="transmembrane region" description="Helical" evidence="9">
    <location>
        <begin position="6"/>
        <end position="26"/>
    </location>
</feature>
<evidence type="ECO:0000256" key="5">
    <source>
        <dbReference type="ARBA" id="ARBA00041304"/>
    </source>
</evidence>
<dbReference type="InterPro" id="IPR013320">
    <property type="entry name" value="ConA-like_dom_sf"/>
</dbReference>
<keyword evidence="7" id="KW-0326">Glycosidase</keyword>
<dbReference type="Gene3D" id="2.60.120.180">
    <property type="match status" value="1"/>
</dbReference>
<evidence type="ECO:0000256" key="3">
    <source>
        <dbReference type="ARBA" id="ARBA00037012"/>
    </source>
</evidence>
<dbReference type="InterPro" id="IPR013319">
    <property type="entry name" value="GH11/12"/>
</dbReference>
<dbReference type="PANTHER" id="PTHR34002">
    <property type="entry name" value="BLR1656 PROTEIN"/>
    <property type="match status" value="1"/>
</dbReference>
<keyword evidence="7" id="KW-0119">Carbohydrate metabolism</keyword>
<keyword evidence="9" id="KW-0472">Membrane</keyword>
<protein>
    <recommendedName>
        <fullName evidence="4">xyloglucan-specific endo-beta-1,4-glucanase</fullName>
        <ecNumber evidence="4">3.2.1.151</ecNumber>
    </recommendedName>
    <alternativeName>
        <fullName evidence="5">Xyloglucanase A</fullName>
    </alternativeName>
    <alternativeName>
        <fullName evidence="6">Xyloglucanendohydrolase A</fullName>
    </alternativeName>
</protein>
<dbReference type="AlphaFoldDB" id="A0A507QL23"/>
<comment type="caution">
    <text evidence="10">The sequence shown here is derived from an EMBL/GenBank/DDBJ whole genome shotgun (WGS) entry which is preliminary data.</text>
</comment>
<dbReference type="EMBL" id="VIFY01000213">
    <property type="protein sequence ID" value="TQB68483.1"/>
    <property type="molecule type" value="Genomic_DNA"/>
</dbReference>
<evidence type="ECO:0000256" key="7">
    <source>
        <dbReference type="RuleBase" id="RU361163"/>
    </source>
</evidence>
<keyword evidence="7" id="KW-0624">Polysaccharide degradation</keyword>
<feature type="compositionally biased region" description="Gly residues" evidence="8">
    <location>
        <begin position="50"/>
        <end position="66"/>
    </location>
</feature>
<name>A0A507QL23_MONPU</name>
<evidence type="ECO:0000256" key="4">
    <source>
        <dbReference type="ARBA" id="ARBA00038882"/>
    </source>
</evidence>
<dbReference type="Proteomes" id="UP000319663">
    <property type="component" value="Unassembled WGS sequence"/>
</dbReference>
<evidence type="ECO:0000256" key="6">
    <source>
        <dbReference type="ARBA" id="ARBA00043018"/>
    </source>
</evidence>
<dbReference type="GO" id="GO:0000272">
    <property type="term" value="P:polysaccharide catabolic process"/>
    <property type="evidence" value="ECO:0007669"/>
    <property type="project" value="UniProtKB-KW"/>
</dbReference>
<comment type="similarity">
    <text evidence="1 7">Belongs to the glycosyl hydrolase 12 (cellulase H) family.</text>
</comment>
<evidence type="ECO:0000256" key="8">
    <source>
        <dbReference type="SAM" id="MobiDB-lite"/>
    </source>
</evidence>
<dbReference type="OrthoDB" id="89349at2759"/>
<dbReference type="InterPro" id="IPR002594">
    <property type="entry name" value="GH12"/>
</dbReference>
<evidence type="ECO:0000256" key="2">
    <source>
        <dbReference type="ARBA" id="ARBA00022729"/>
    </source>
</evidence>
<feature type="region of interest" description="Disordered" evidence="8">
    <location>
        <begin position="50"/>
        <end position="73"/>
    </location>
</feature>
<keyword evidence="7" id="KW-0378">Hydrolase</keyword>
<gene>
    <name evidence="10" type="ORF">MPDQ_003377</name>
</gene>
<accession>A0A507QL23</accession>
<sequence>MFFRWIISFILLGVPIGVTIGILRGIDLHREATGQEPLFGHSNGDGGGIIGGGSGGGISGGGGGTGNPKDNGITKSQLCQKSYGVQPPTKGQPYILNPNQWGWTESDGGGLCLNVTTFNNGSYATDTTAPEFSVTWSYTPGPETQPVRAFPNIMIGGDTLPIALQEVKSVNIDMRWTYGVGDEPAATTDATDLAQDSLNTNVAIDMFLDPEKENAGNSTLAKYEIMIWFAFFGSATQPIGLKQGSVTNTVLNGTTFDLYAGTNSLGQSVLTWTATPNPTDEFTGDISPLITKLYSMNKPGYPSESDYLGHFSLGSETFSATKNVTFYVPKLSIDIEK</sequence>
<keyword evidence="9" id="KW-1133">Transmembrane helix</keyword>
<dbReference type="GO" id="GO:0008810">
    <property type="term" value="F:cellulase activity"/>
    <property type="evidence" value="ECO:0007669"/>
    <property type="project" value="InterPro"/>
</dbReference>
<organism evidence="10 11">
    <name type="scientific">Monascus purpureus</name>
    <name type="common">Red mold</name>
    <name type="synonym">Monascus anka</name>
    <dbReference type="NCBI Taxonomy" id="5098"/>
    <lineage>
        <taxon>Eukaryota</taxon>
        <taxon>Fungi</taxon>
        <taxon>Dikarya</taxon>
        <taxon>Ascomycota</taxon>
        <taxon>Pezizomycotina</taxon>
        <taxon>Eurotiomycetes</taxon>
        <taxon>Eurotiomycetidae</taxon>
        <taxon>Eurotiales</taxon>
        <taxon>Aspergillaceae</taxon>
        <taxon>Monascus</taxon>
    </lineage>
</organism>
<evidence type="ECO:0000313" key="11">
    <source>
        <dbReference type="Proteomes" id="UP000319663"/>
    </source>
</evidence>
<evidence type="ECO:0000256" key="1">
    <source>
        <dbReference type="ARBA" id="ARBA00005519"/>
    </source>
</evidence>
<dbReference type="Pfam" id="PF01670">
    <property type="entry name" value="Glyco_hydro_12"/>
    <property type="match status" value="1"/>
</dbReference>
<dbReference type="STRING" id="5098.A0A507QL23"/>
<dbReference type="PANTHER" id="PTHR34002:SF9">
    <property type="entry name" value="XYLOGLUCAN-SPECIFIC ENDO-BETA-1,4-GLUCANASE A"/>
    <property type="match status" value="1"/>
</dbReference>
<evidence type="ECO:0000313" key="10">
    <source>
        <dbReference type="EMBL" id="TQB68483.1"/>
    </source>
</evidence>
<keyword evidence="2" id="KW-0732">Signal</keyword>
<dbReference type="SUPFAM" id="SSF49899">
    <property type="entry name" value="Concanavalin A-like lectins/glucanases"/>
    <property type="match status" value="1"/>
</dbReference>
<proteinExistence type="inferred from homology"/>